<dbReference type="GO" id="GO:0046872">
    <property type="term" value="F:metal ion binding"/>
    <property type="evidence" value="ECO:0007669"/>
    <property type="project" value="UniProtKB-KW"/>
</dbReference>
<evidence type="ECO:0000313" key="7">
    <source>
        <dbReference type="EMBL" id="ADR22702.1"/>
    </source>
</evidence>
<evidence type="ECO:0000256" key="3">
    <source>
        <dbReference type="ARBA" id="ARBA00023004"/>
    </source>
</evidence>
<protein>
    <submittedName>
        <fullName evidence="7">Cytochrome C oxidase mono-heme subunit/FixO</fullName>
    </submittedName>
</protein>
<feature type="region of interest" description="Disordered" evidence="5">
    <location>
        <begin position="205"/>
        <end position="230"/>
    </location>
</feature>
<dbReference type="AlphaFoldDB" id="E4TR21"/>
<dbReference type="InterPro" id="IPR009056">
    <property type="entry name" value="Cyt_c-like_dom"/>
</dbReference>
<dbReference type="EMBL" id="CP002349">
    <property type="protein sequence ID" value="ADR22702.1"/>
    <property type="molecule type" value="Genomic_DNA"/>
</dbReference>
<keyword evidence="1 4" id="KW-0349">Heme</keyword>
<evidence type="ECO:0000313" key="8">
    <source>
        <dbReference type="Proteomes" id="UP000008720"/>
    </source>
</evidence>
<sequence length="340" mass="38352">MFNFHKDHRKLVLTALLVFVFLSTIIAIVPSYQMQDVEPLPQQEELSEEAIKGLQVYVSEGCVACHTQQVRNIEMDKVWGSRPSMPSDYYYSMQRMNTWQQSPSLLGSERTGPDLTSIGDRQPGASWHLLHFYNPRIVVNESVMPAYTYLFEHKEEDEVRVGEKVVDIPSEFLKEKGKVVVASEKVNNLIAYMQSLKQTELPSANDFIPSKKQESKSSTNLEGKRNEDGLDGKQLYSQSCSACHQQNGEGLKGAFPPLKGSEVVTNENPELLIKIILQGYDARSEYGQMPGFATQLSDAEIAAIANHERNTWGNSATKVSEEEVKKIRNMVMEEAKNKEL</sequence>
<dbReference type="GO" id="GO:0009055">
    <property type="term" value="F:electron transfer activity"/>
    <property type="evidence" value="ECO:0007669"/>
    <property type="project" value="InterPro"/>
</dbReference>
<feature type="domain" description="Cytochrome c" evidence="6">
    <location>
        <begin position="227"/>
        <end position="312"/>
    </location>
</feature>
<accession>E4TR21</accession>
<gene>
    <name evidence="7" type="ordered locus">Ftrac_2724</name>
</gene>
<evidence type="ECO:0000256" key="1">
    <source>
        <dbReference type="ARBA" id="ARBA00022617"/>
    </source>
</evidence>
<dbReference type="PROSITE" id="PS51007">
    <property type="entry name" value="CYTC"/>
    <property type="match status" value="2"/>
</dbReference>
<dbReference type="InterPro" id="IPR003468">
    <property type="entry name" value="Cyt_c_oxidase_monohaem-su/FixO"/>
</dbReference>
<dbReference type="GO" id="GO:0020037">
    <property type="term" value="F:heme binding"/>
    <property type="evidence" value="ECO:0007669"/>
    <property type="project" value="InterPro"/>
</dbReference>
<keyword evidence="2 4" id="KW-0479">Metal-binding</keyword>
<dbReference type="PANTHER" id="PTHR35008:SF8">
    <property type="entry name" value="ALCOHOL DEHYDROGENASE CYTOCHROME C SUBUNIT"/>
    <property type="match status" value="1"/>
</dbReference>
<dbReference type="STRING" id="643867.Ftrac_2724"/>
<name>E4TR21_MARTH</name>
<evidence type="ECO:0000256" key="4">
    <source>
        <dbReference type="PROSITE-ProRule" id="PRU00433"/>
    </source>
</evidence>
<keyword evidence="3 4" id="KW-0408">Iron</keyword>
<dbReference type="InterPro" id="IPR036909">
    <property type="entry name" value="Cyt_c-like_dom_sf"/>
</dbReference>
<dbReference type="Gene3D" id="1.10.760.10">
    <property type="entry name" value="Cytochrome c-like domain"/>
    <property type="match status" value="2"/>
</dbReference>
<feature type="domain" description="Cytochrome c" evidence="6">
    <location>
        <begin position="48"/>
        <end position="197"/>
    </location>
</feature>
<dbReference type="KEGG" id="mtt:Ftrac_2724"/>
<dbReference type="InterPro" id="IPR051459">
    <property type="entry name" value="Cytochrome_c-type_DH"/>
</dbReference>
<keyword evidence="8" id="KW-1185">Reference proteome</keyword>
<dbReference type="eggNOG" id="COG2010">
    <property type="taxonomic scope" value="Bacteria"/>
</dbReference>
<organism evidence="7 8">
    <name type="scientific">Marivirga tractuosa (strain ATCC 23168 / DSM 4126 / NBRC 15989 / NCIMB 1408 / VKM B-1430 / H-43)</name>
    <name type="common">Microscilla tractuosa</name>
    <name type="synonym">Flexibacter tractuosus</name>
    <dbReference type="NCBI Taxonomy" id="643867"/>
    <lineage>
        <taxon>Bacteria</taxon>
        <taxon>Pseudomonadati</taxon>
        <taxon>Bacteroidota</taxon>
        <taxon>Cytophagia</taxon>
        <taxon>Cytophagales</taxon>
        <taxon>Marivirgaceae</taxon>
        <taxon>Marivirga</taxon>
    </lineage>
</organism>
<dbReference type="Pfam" id="PF13442">
    <property type="entry name" value="Cytochrome_CBB3"/>
    <property type="match status" value="1"/>
</dbReference>
<dbReference type="SUPFAM" id="SSF46626">
    <property type="entry name" value="Cytochrome c"/>
    <property type="match status" value="2"/>
</dbReference>
<evidence type="ECO:0000259" key="6">
    <source>
        <dbReference type="PROSITE" id="PS51007"/>
    </source>
</evidence>
<dbReference type="HOGENOM" id="CLU_050647_0_0_10"/>
<dbReference type="Pfam" id="PF02433">
    <property type="entry name" value="FixO"/>
    <property type="match status" value="1"/>
</dbReference>
<reference evidence="7 8" key="1">
    <citation type="journal article" date="2011" name="Stand. Genomic Sci.">
        <title>Complete genome sequence of Marivirga tractuosa type strain (H-43).</title>
        <authorList>
            <person name="Pagani I."/>
            <person name="Chertkov O."/>
            <person name="Lapidus A."/>
            <person name="Lucas S."/>
            <person name="Del Rio T.G."/>
            <person name="Tice H."/>
            <person name="Copeland A."/>
            <person name="Cheng J.F."/>
            <person name="Nolan M."/>
            <person name="Saunders E."/>
            <person name="Pitluck S."/>
            <person name="Held B."/>
            <person name="Goodwin L."/>
            <person name="Liolios K."/>
            <person name="Ovchinikova G."/>
            <person name="Ivanova N."/>
            <person name="Mavromatis K."/>
            <person name="Pati A."/>
            <person name="Chen A."/>
            <person name="Palaniappan K."/>
            <person name="Land M."/>
            <person name="Hauser L."/>
            <person name="Jeffries C.D."/>
            <person name="Detter J.C."/>
            <person name="Han C."/>
            <person name="Tapia R."/>
            <person name="Ngatchou-Djao O.D."/>
            <person name="Rohde M."/>
            <person name="Goker M."/>
            <person name="Spring S."/>
            <person name="Sikorski J."/>
            <person name="Woyke T."/>
            <person name="Bristow J."/>
            <person name="Eisen J.A."/>
            <person name="Markowitz V."/>
            <person name="Hugenholtz P."/>
            <person name="Klenk H.P."/>
            <person name="Kyrpides N.C."/>
        </authorList>
    </citation>
    <scope>NUCLEOTIDE SEQUENCE [LARGE SCALE GENOMIC DNA]</scope>
    <source>
        <strain evidence="8">ATCC 23168 / DSM 4126 / NBRC 15989 / NCIMB 1408 / VKM B-1430 / H-43</strain>
    </source>
</reference>
<proteinExistence type="predicted"/>
<dbReference type="RefSeq" id="WP_013454845.1">
    <property type="nucleotide sequence ID" value="NC_014759.1"/>
</dbReference>
<evidence type="ECO:0000256" key="2">
    <source>
        <dbReference type="ARBA" id="ARBA00022723"/>
    </source>
</evidence>
<dbReference type="Proteomes" id="UP000008720">
    <property type="component" value="Chromosome"/>
</dbReference>
<dbReference type="eggNOG" id="COG2993">
    <property type="taxonomic scope" value="Bacteria"/>
</dbReference>
<dbReference type="OrthoDB" id="9811395at2"/>
<evidence type="ECO:0000256" key="5">
    <source>
        <dbReference type="SAM" id="MobiDB-lite"/>
    </source>
</evidence>
<dbReference type="PANTHER" id="PTHR35008">
    <property type="entry name" value="BLL4482 PROTEIN-RELATED"/>
    <property type="match status" value="1"/>
</dbReference>